<proteinExistence type="predicted"/>
<gene>
    <name evidence="1" type="ORF">B5J99_06705</name>
</gene>
<keyword evidence="2" id="KW-1185">Reference proteome</keyword>
<evidence type="ECO:0000313" key="2">
    <source>
        <dbReference type="Proteomes" id="UP000258016"/>
    </source>
</evidence>
<name>A0ABM6M5G1_9SPHN</name>
<organism evidence="1 2">
    <name type="scientific">Blastomonas fulva</name>
    <dbReference type="NCBI Taxonomy" id="1550728"/>
    <lineage>
        <taxon>Bacteria</taxon>
        <taxon>Pseudomonadati</taxon>
        <taxon>Pseudomonadota</taxon>
        <taxon>Alphaproteobacteria</taxon>
        <taxon>Sphingomonadales</taxon>
        <taxon>Sphingomonadaceae</taxon>
        <taxon>Blastomonas</taxon>
    </lineage>
</organism>
<evidence type="ECO:0000313" key="1">
    <source>
        <dbReference type="EMBL" id="ASR51194.1"/>
    </source>
</evidence>
<accession>A0ABM6M5G1</accession>
<dbReference type="Proteomes" id="UP000258016">
    <property type="component" value="Chromosome"/>
</dbReference>
<reference evidence="1 2" key="1">
    <citation type="submission" date="2017-03" db="EMBL/GenBank/DDBJ databases">
        <title>Complete genome sequence of Blastomonas fulva degrading microcsystin LR.</title>
        <authorList>
            <person name="Lee H.-g."/>
            <person name="Jin L."/>
            <person name="oh H.-M."/>
        </authorList>
    </citation>
    <scope>NUCLEOTIDE SEQUENCE [LARGE SCALE GENOMIC DNA]</scope>
    <source>
        <strain evidence="1 2">T2</strain>
    </source>
</reference>
<dbReference type="RefSeq" id="WP_117351958.1">
    <property type="nucleotide sequence ID" value="NZ_CP020083.1"/>
</dbReference>
<dbReference type="EMBL" id="CP020083">
    <property type="protein sequence ID" value="ASR51194.1"/>
    <property type="molecule type" value="Genomic_DNA"/>
</dbReference>
<dbReference type="GeneID" id="303485269"/>
<sequence length="439" mass="45791">MTPPEPSPTDSAKPARGARRRGRWLLAALLAVLVTAALALLSLTPLVPEAATPDTASAAAARNALQQITGSDTRRGALVQITVTQRELDGLAGLASEALAPLRIRARLQPAALPGQSRGGEMVVDMSRELGAGLWVNAVALVRPTEDSKAAALPDLAVTIGRVPVPQWLSHWALARLWRQAQGDAAKPVALEQALRRFTIAPDQARVVLVNPGRGAALAGLAQAGGTTPDPERLAAAYCAIAGTAGADLPKLVRLAAAQKPPAGISAEDHNRVLLTAIAMRAVPEYREKLAGSARALVADCGASADPITLAGREDLAKHWALSAAISATLGSQVARSMGTWKELADSSEGGSGFSFVDLAADRSGERFAMAAVKPQLARTVQTRLVAITQDQILPPELLTRPEGLDRAAFERDYTAVDSPEYAAAVRTIDRMLGNAGVP</sequence>
<protein>
    <submittedName>
        <fullName evidence="1">Uncharacterized protein</fullName>
    </submittedName>
</protein>